<proteinExistence type="predicted"/>
<evidence type="ECO:0000313" key="3">
    <source>
        <dbReference type="EMBL" id="TWT60062.1"/>
    </source>
</evidence>
<accession>A0A5C5XDR7</accession>
<dbReference type="SMART" id="SM01321">
    <property type="entry name" value="Y1_Tnp"/>
    <property type="match status" value="1"/>
</dbReference>
<evidence type="ECO:0000313" key="4">
    <source>
        <dbReference type="Proteomes" id="UP000316095"/>
    </source>
</evidence>
<sequence>MSIYRRSRDGRYLFFFSVVTHKRRQILATQLGRECLRNAIEEVRTQHPFDLTAIVLLPDHLNTIWELPQGDQDYSMRWRFIKSQFTKNWTAAGGTEAAVSQSRIQRRERKSDSAGSMSIPSQDEADLKDVWIIST</sequence>
<evidence type="ECO:0000256" key="1">
    <source>
        <dbReference type="SAM" id="MobiDB-lite"/>
    </source>
</evidence>
<keyword evidence="4" id="KW-1185">Reference proteome</keyword>
<dbReference type="NCBIfam" id="NF047646">
    <property type="entry name" value="REP_Tyr_transpos"/>
    <property type="match status" value="1"/>
</dbReference>
<dbReference type="PANTHER" id="PTHR36966">
    <property type="entry name" value="REP-ASSOCIATED TYROSINE TRANSPOSASE"/>
    <property type="match status" value="1"/>
</dbReference>
<dbReference type="Proteomes" id="UP000316095">
    <property type="component" value="Unassembled WGS sequence"/>
</dbReference>
<protein>
    <recommendedName>
        <fullName evidence="2">Transposase IS200-like domain-containing protein</fullName>
    </recommendedName>
</protein>
<dbReference type="InterPro" id="IPR036515">
    <property type="entry name" value="Transposase_17_sf"/>
</dbReference>
<dbReference type="Gene3D" id="3.30.70.1290">
    <property type="entry name" value="Transposase IS200-like"/>
    <property type="match status" value="1"/>
</dbReference>
<dbReference type="SUPFAM" id="SSF143422">
    <property type="entry name" value="Transposase IS200-like"/>
    <property type="match status" value="1"/>
</dbReference>
<dbReference type="GO" id="GO:0006313">
    <property type="term" value="P:DNA transposition"/>
    <property type="evidence" value="ECO:0007669"/>
    <property type="project" value="InterPro"/>
</dbReference>
<feature type="region of interest" description="Disordered" evidence="1">
    <location>
        <begin position="94"/>
        <end position="122"/>
    </location>
</feature>
<dbReference type="PANTHER" id="PTHR36966:SF1">
    <property type="entry name" value="REP-ASSOCIATED TYROSINE TRANSPOSASE"/>
    <property type="match status" value="1"/>
</dbReference>
<dbReference type="InterPro" id="IPR052715">
    <property type="entry name" value="RAYT_transposase"/>
</dbReference>
<comment type="caution">
    <text evidence="3">The sequence shown here is derived from an EMBL/GenBank/DDBJ whole genome shotgun (WGS) entry which is preliminary data.</text>
</comment>
<name>A0A5C5XDR7_9PLAN</name>
<dbReference type="InterPro" id="IPR002686">
    <property type="entry name" value="Transposase_17"/>
</dbReference>
<evidence type="ECO:0000259" key="2">
    <source>
        <dbReference type="SMART" id="SM01321"/>
    </source>
</evidence>
<feature type="domain" description="Transposase IS200-like" evidence="2">
    <location>
        <begin position="9"/>
        <end position="101"/>
    </location>
</feature>
<dbReference type="GO" id="GO:0043565">
    <property type="term" value="F:sequence-specific DNA binding"/>
    <property type="evidence" value="ECO:0007669"/>
    <property type="project" value="TreeGrafter"/>
</dbReference>
<dbReference type="AlphaFoldDB" id="A0A5C5XDR7"/>
<gene>
    <name evidence="3" type="ORF">Pan54_07740</name>
</gene>
<organism evidence="3 4">
    <name type="scientific">Rubinisphaera italica</name>
    <dbReference type="NCBI Taxonomy" id="2527969"/>
    <lineage>
        <taxon>Bacteria</taxon>
        <taxon>Pseudomonadati</taxon>
        <taxon>Planctomycetota</taxon>
        <taxon>Planctomycetia</taxon>
        <taxon>Planctomycetales</taxon>
        <taxon>Planctomycetaceae</taxon>
        <taxon>Rubinisphaera</taxon>
    </lineage>
</organism>
<reference evidence="3 4" key="1">
    <citation type="submission" date="2019-02" db="EMBL/GenBank/DDBJ databases">
        <title>Deep-cultivation of Planctomycetes and their phenomic and genomic characterization uncovers novel biology.</title>
        <authorList>
            <person name="Wiegand S."/>
            <person name="Jogler M."/>
            <person name="Boedeker C."/>
            <person name="Pinto D."/>
            <person name="Vollmers J."/>
            <person name="Rivas-Marin E."/>
            <person name="Kohn T."/>
            <person name="Peeters S.H."/>
            <person name="Heuer A."/>
            <person name="Rast P."/>
            <person name="Oberbeckmann S."/>
            <person name="Bunk B."/>
            <person name="Jeske O."/>
            <person name="Meyerdierks A."/>
            <person name="Storesund J.E."/>
            <person name="Kallscheuer N."/>
            <person name="Luecker S."/>
            <person name="Lage O.M."/>
            <person name="Pohl T."/>
            <person name="Merkel B.J."/>
            <person name="Hornburger P."/>
            <person name="Mueller R.-W."/>
            <person name="Bruemmer F."/>
            <person name="Labrenz M."/>
            <person name="Spormann A.M."/>
            <person name="Op Den Camp H."/>
            <person name="Overmann J."/>
            <person name="Amann R."/>
            <person name="Jetten M.S.M."/>
            <person name="Mascher T."/>
            <person name="Medema M.H."/>
            <person name="Devos D.P."/>
            <person name="Kaster A.-K."/>
            <person name="Ovreas L."/>
            <person name="Rohde M."/>
            <person name="Galperin M.Y."/>
            <person name="Jogler C."/>
        </authorList>
    </citation>
    <scope>NUCLEOTIDE SEQUENCE [LARGE SCALE GENOMIC DNA]</scope>
    <source>
        <strain evidence="3 4">Pan54</strain>
    </source>
</reference>
<dbReference type="GO" id="GO:0004803">
    <property type="term" value="F:transposase activity"/>
    <property type="evidence" value="ECO:0007669"/>
    <property type="project" value="InterPro"/>
</dbReference>
<dbReference type="EMBL" id="SJPG01000001">
    <property type="protein sequence ID" value="TWT60062.1"/>
    <property type="molecule type" value="Genomic_DNA"/>
</dbReference>